<keyword evidence="3 5" id="KW-1133">Transmembrane helix</keyword>
<dbReference type="Proteomes" id="UP000275356">
    <property type="component" value="Unassembled WGS sequence"/>
</dbReference>
<feature type="domain" description="Integral membrane bound transporter" evidence="6">
    <location>
        <begin position="191"/>
        <end position="306"/>
    </location>
</feature>
<reference evidence="7 8" key="1">
    <citation type="submission" date="2018-11" db="EMBL/GenBank/DDBJ databases">
        <title>Sequencing the genomes of 1000 actinobacteria strains.</title>
        <authorList>
            <person name="Klenk H.-P."/>
        </authorList>
    </citation>
    <scope>NUCLEOTIDE SEQUENCE [LARGE SCALE GENOMIC DNA]</scope>
    <source>
        <strain evidence="7 8">DSM 13521</strain>
    </source>
</reference>
<feature type="transmembrane region" description="Helical" evidence="5">
    <location>
        <begin position="296"/>
        <end position="315"/>
    </location>
</feature>
<feature type="transmembrane region" description="Helical" evidence="5">
    <location>
        <begin position="172"/>
        <end position="193"/>
    </location>
</feature>
<feature type="transmembrane region" description="Helical" evidence="5">
    <location>
        <begin position="267"/>
        <end position="284"/>
    </location>
</feature>
<keyword evidence="2 5" id="KW-0812">Transmembrane</keyword>
<dbReference type="RefSeq" id="WP_123739621.1">
    <property type="nucleotide sequence ID" value="NZ_RKHQ01000001.1"/>
</dbReference>
<evidence type="ECO:0000256" key="2">
    <source>
        <dbReference type="ARBA" id="ARBA00022692"/>
    </source>
</evidence>
<feature type="transmembrane region" description="Helical" evidence="5">
    <location>
        <begin position="100"/>
        <end position="117"/>
    </location>
</feature>
<gene>
    <name evidence="7" type="ORF">EDD28_2199</name>
</gene>
<feature type="transmembrane region" description="Helical" evidence="5">
    <location>
        <begin position="233"/>
        <end position="261"/>
    </location>
</feature>
<evidence type="ECO:0000256" key="5">
    <source>
        <dbReference type="SAM" id="Phobius"/>
    </source>
</evidence>
<protein>
    <submittedName>
        <fullName evidence="7">Fusaric acid resistance family protein</fullName>
    </submittedName>
</protein>
<name>A0A3N2DD54_9MICO</name>
<evidence type="ECO:0000256" key="4">
    <source>
        <dbReference type="ARBA" id="ARBA00023136"/>
    </source>
</evidence>
<organism evidence="7 8">
    <name type="scientific">Salana multivorans</name>
    <dbReference type="NCBI Taxonomy" id="120377"/>
    <lineage>
        <taxon>Bacteria</taxon>
        <taxon>Bacillati</taxon>
        <taxon>Actinomycetota</taxon>
        <taxon>Actinomycetes</taxon>
        <taxon>Micrococcales</taxon>
        <taxon>Beutenbergiaceae</taxon>
        <taxon>Salana</taxon>
    </lineage>
</organism>
<evidence type="ECO:0000259" key="6">
    <source>
        <dbReference type="Pfam" id="PF13515"/>
    </source>
</evidence>
<feature type="transmembrane region" description="Helical" evidence="5">
    <location>
        <begin position="133"/>
        <end position="152"/>
    </location>
</feature>
<sequence length="322" mass="32427">MAASSREVLVRALTAALLVLVPVVAVSLSPWRDATGLLVLSLLPTLTALAAGPRATTAAALATGLTGFLAVLAAGAFAPVTGTLLVVVLAYLTATVSPRGYHAVGAATIAFAAYLLVDPSRVVEVLDAQAPRLAVAALVLGTTVLAGAWALLVRAVLLRGIRLPIRTAPATLPYGVLLAALCGAFMLVCLVWFRGTNAWWAVMTVALILQPTHADTRTRLGGRIAGTMLGGTAAALVAIVLPGVGAATVLGVLAALASVVLTLAGGAYWLCTTATTISVVLLTFEPSDRLAGDLARVGITLVAAGVTAGAVWLAARLAPVPD</sequence>
<evidence type="ECO:0000313" key="8">
    <source>
        <dbReference type="Proteomes" id="UP000275356"/>
    </source>
</evidence>
<feature type="transmembrane region" description="Helical" evidence="5">
    <location>
        <begin position="35"/>
        <end position="53"/>
    </location>
</feature>
<evidence type="ECO:0000313" key="7">
    <source>
        <dbReference type="EMBL" id="ROR97598.1"/>
    </source>
</evidence>
<dbReference type="InterPro" id="IPR049453">
    <property type="entry name" value="Memb_transporter_dom"/>
</dbReference>
<keyword evidence="8" id="KW-1185">Reference proteome</keyword>
<dbReference type="Pfam" id="PF13515">
    <property type="entry name" value="FUSC_2"/>
    <property type="match status" value="1"/>
</dbReference>
<evidence type="ECO:0000256" key="1">
    <source>
        <dbReference type="ARBA" id="ARBA00004141"/>
    </source>
</evidence>
<dbReference type="EMBL" id="RKHQ01000001">
    <property type="protein sequence ID" value="ROR97598.1"/>
    <property type="molecule type" value="Genomic_DNA"/>
</dbReference>
<comment type="subcellular location">
    <subcellularLocation>
        <location evidence="1">Membrane</location>
        <topology evidence="1">Multi-pass membrane protein</topology>
    </subcellularLocation>
</comment>
<accession>A0A3N2DD54</accession>
<keyword evidence="4 5" id="KW-0472">Membrane</keyword>
<dbReference type="GO" id="GO:0016020">
    <property type="term" value="C:membrane"/>
    <property type="evidence" value="ECO:0007669"/>
    <property type="project" value="UniProtKB-SubCell"/>
</dbReference>
<dbReference type="AlphaFoldDB" id="A0A3N2DD54"/>
<comment type="caution">
    <text evidence="7">The sequence shown here is derived from an EMBL/GenBank/DDBJ whole genome shotgun (WGS) entry which is preliminary data.</text>
</comment>
<proteinExistence type="predicted"/>
<feature type="transmembrane region" description="Helical" evidence="5">
    <location>
        <begin position="65"/>
        <end position="94"/>
    </location>
</feature>
<evidence type="ECO:0000256" key="3">
    <source>
        <dbReference type="ARBA" id="ARBA00022989"/>
    </source>
</evidence>
<dbReference type="OrthoDB" id="5149015at2"/>